<dbReference type="SUPFAM" id="SSF56300">
    <property type="entry name" value="Metallo-dependent phosphatases"/>
    <property type="match status" value="1"/>
</dbReference>
<evidence type="ECO:0000256" key="1">
    <source>
        <dbReference type="RuleBase" id="RU004273"/>
    </source>
</evidence>
<dbReference type="GO" id="GO:0005737">
    <property type="term" value="C:cytoplasm"/>
    <property type="evidence" value="ECO:0007669"/>
    <property type="project" value="TreeGrafter"/>
</dbReference>
<dbReference type="InterPro" id="IPR004843">
    <property type="entry name" value="Calcineurin-like_PHP"/>
</dbReference>
<dbReference type="GO" id="GO:0004722">
    <property type="term" value="F:protein serine/threonine phosphatase activity"/>
    <property type="evidence" value="ECO:0007669"/>
    <property type="project" value="UniProtKB-EC"/>
</dbReference>
<dbReference type="Gene3D" id="1.10.418.10">
    <property type="entry name" value="Calponin-like domain"/>
    <property type="match status" value="1"/>
</dbReference>
<evidence type="ECO:0000313" key="3">
    <source>
        <dbReference type="EMBL" id="CAB3397351.1"/>
    </source>
</evidence>
<sequence>MAVGWKKFTGKSQYPELTSNGEGSAFTYGSKRDRGFRMGWIQGRRDEQIEKELIEWINYVTVEKLTSTNAVEALSDGKILCKLLLRINPNILLRPINQKPPLFSATDNIANFIDSLRNCGFHDDELFPTAVLLEKRDLTPDYTKMNNQEVNSIIIDVLNIGTHEKPISKAITEDRIIKLLDCGKEILKVQGSMVEVETPIRICGDIHGQYPDLIRLFHRGGWPPTANYLFLGDYVDRGRFNLETIILLTAYKVRFPKNFFLLRGNHECEFVNKAYGFYEECQKRYSSTRLYEAFQDFFNWLPLSGLVAERILCMHGGLSPEIKTLNDLRNIQRPTAAKGPLELDLLWADPVIGLTGFMPNQRGAGVGFGKDVVHKLCTEMNIDLICRAHQVVQDGYEFFGGRKLVTLFSAPHYCGQFDNCAAFMIVDEKLQCSFEILRPTTGRLEVREKTLLKDDT</sequence>
<gene>
    <name evidence="3" type="ORF">CBOVIS_LOCUS777</name>
</gene>
<keyword evidence="4" id="KW-1185">Reference proteome</keyword>
<organism evidence="3 4">
    <name type="scientific">Caenorhabditis bovis</name>
    <dbReference type="NCBI Taxonomy" id="2654633"/>
    <lineage>
        <taxon>Eukaryota</taxon>
        <taxon>Metazoa</taxon>
        <taxon>Ecdysozoa</taxon>
        <taxon>Nematoda</taxon>
        <taxon>Chromadorea</taxon>
        <taxon>Rhabditida</taxon>
        <taxon>Rhabditina</taxon>
        <taxon>Rhabditomorpha</taxon>
        <taxon>Rhabditoidea</taxon>
        <taxon>Rhabditidae</taxon>
        <taxon>Peloderinae</taxon>
        <taxon>Caenorhabditis</taxon>
    </lineage>
</organism>
<dbReference type="OrthoDB" id="1930084at2759"/>
<feature type="domain" description="Calponin-homology (CH)" evidence="2">
    <location>
        <begin position="47"/>
        <end position="158"/>
    </location>
</feature>
<dbReference type="Pfam" id="PF00149">
    <property type="entry name" value="Metallophos"/>
    <property type="match status" value="1"/>
</dbReference>
<reference evidence="3 4" key="1">
    <citation type="submission" date="2020-04" db="EMBL/GenBank/DDBJ databases">
        <authorList>
            <person name="Laetsch R D."/>
            <person name="Stevens L."/>
            <person name="Kumar S."/>
            <person name="Blaxter L. M."/>
        </authorList>
    </citation>
    <scope>NUCLEOTIDE SEQUENCE [LARGE SCALE GENOMIC DNA]</scope>
</reference>
<dbReference type="CDD" id="cd00014">
    <property type="entry name" value="CH_SF"/>
    <property type="match status" value="1"/>
</dbReference>
<dbReference type="PROSITE" id="PS50021">
    <property type="entry name" value="CH"/>
    <property type="match status" value="1"/>
</dbReference>
<dbReference type="EC" id="3.1.3.16" evidence="1"/>
<dbReference type="InterPro" id="IPR001715">
    <property type="entry name" value="CH_dom"/>
</dbReference>
<dbReference type="AlphaFoldDB" id="A0A8S1E750"/>
<evidence type="ECO:0000259" key="2">
    <source>
        <dbReference type="PROSITE" id="PS50021"/>
    </source>
</evidence>
<dbReference type="PANTHER" id="PTHR11668">
    <property type="entry name" value="SERINE/THREONINE PROTEIN PHOSPHATASE"/>
    <property type="match status" value="1"/>
</dbReference>
<dbReference type="InterPro" id="IPR050341">
    <property type="entry name" value="PP1_catalytic_subunit"/>
</dbReference>
<comment type="caution">
    <text evidence="3">The sequence shown here is derived from an EMBL/GenBank/DDBJ whole genome shotgun (WGS) entry which is preliminary data.</text>
</comment>
<dbReference type="EMBL" id="CADEPM010000001">
    <property type="protein sequence ID" value="CAB3397351.1"/>
    <property type="molecule type" value="Genomic_DNA"/>
</dbReference>
<dbReference type="Gene3D" id="3.60.21.10">
    <property type="match status" value="1"/>
</dbReference>
<dbReference type="InterPro" id="IPR029052">
    <property type="entry name" value="Metallo-depent_PP-like"/>
</dbReference>
<dbReference type="FunFam" id="3.60.21.10:FF:000130">
    <property type="entry name" value="Serine/threonine-protein phosphatase"/>
    <property type="match status" value="1"/>
</dbReference>
<dbReference type="PRINTS" id="PR00114">
    <property type="entry name" value="STPHPHTASE"/>
</dbReference>
<dbReference type="InterPro" id="IPR006186">
    <property type="entry name" value="Ser/Thr-sp_prot-phosphatase"/>
</dbReference>
<accession>A0A8S1E750</accession>
<comment type="similarity">
    <text evidence="1">Belongs to the PPP phosphatase family.</text>
</comment>
<evidence type="ECO:0000313" key="4">
    <source>
        <dbReference type="Proteomes" id="UP000494206"/>
    </source>
</evidence>
<dbReference type="SUPFAM" id="SSF47576">
    <property type="entry name" value="Calponin-homology domain, CH-domain"/>
    <property type="match status" value="1"/>
</dbReference>
<dbReference type="GO" id="GO:0005634">
    <property type="term" value="C:nucleus"/>
    <property type="evidence" value="ECO:0007669"/>
    <property type="project" value="TreeGrafter"/>
</dbReference>
<dbReference type="Proteomes" id="UP000494206">
    <property type="component" value="Unassembled WGS sequence"/>
</dbReference>
<keyword evidence="1" id="KW-0378">Hydrolase</keyword>
<dbReference type="PROSITE" id="PS00125">
    <property type="entry name" value="SER_THR_PHOSPHATASE"/>
    <property type="match status" value="1"/>
</dbReference>
<protein>
    <recommendedName>
        <fullName evidence="1">Serine/threonine-protein phosphatase</fullName>
        <ecNumber evidence="1">3.1.3.16</ecNumber>
    </recommendedName>
</protein>
<dbReference type="InterPro" id="IPR036872">
    <property type="entry name" value="CH_dom_sf"/>
</dbReference>
<name>A0A8S1E750_9PELO</name>
<dbReference type="SMART" id="SM00156">
    <property type="entry name" value="PP2Ac"/>
    <property type="match status" value="1"/>
</dbReference>
<dbReference type="PANTHER" id="PTHR11668:SF398">
    <property type="entry name" value="SERINE_THREONINE-PROTEIN PHOSPHATASE"/>
    <property type="match status" value="1"/>
</dbReference>
<dbReference type="SMART" id="SM00033">
    <property type="entry name" value="CH"/>
    <property type="match status" value="1"/>
</dbReference>
<proteinExistence type="inferred from homology"/>
<comment type="catalytic activity">
    <reaction evidence="1">
        <text>O-phospho-L-threonyl-[protein] + H2O = L-threonyl-[protein] + phosphate</text>
        <dbReference type="Rhea" id="RHEA:47004"/>
        <dbReference type="Rhea" id="RHEA-COMP:11060"/>
        <dbReference type="Rhea" id="RHEA-COMP:11605"/>
        <dbReference type="ChEBI" id="CHEBI:15377"/>
        <dbReference type="ChEBI" id="CHEBI:30013"/>
        <dbReference type="ChEBI" id="CHEBI:43474"/>
        <dbReference type="ChEBI" id="CHEBI:61977"/>
        <dbReference type="EC" id="3.1.3.16"/>
    </reaction>
</comment>
<dbReference type="Pfam" id="PF00307">
    <property type="entry name" value="CH"/>
    <property type="match status" value="1"/>
</dbReference>